<reference evidence="8" key="1">
    <citation type="submission" date="2021-01" db="EMBL/GenBank/DDBJ databases">
        <authorList>
            <person name="Corre E."/>
            <person name="Pelletier E."/>
            <person name="Niang G."/>
            <person name="Scheremetjew M."/>
            <person name="Finn R."/>
            <person name="Kale V."/>
            <person name="Holt S."/>
            <person name="Cochrane G."/>
            <person name="Meng A."/>
            <person name="Brown T."/>
            <person name="Cohen L."/>
        </authorList>
    </citation>
    <scope>NUCLEOTIDE SEQUENCE</scope>
    <source>
        <strain evidence="8">Pop2</strain>
    </source>
</reference>
<evidence type="ECO:0000256" key="6">
    <source>
        <dbReference type="SAM" id="MobiDB-lite"/>
    </source>
</evidence>
<feature type="chain" id="PRO_5030726733" evidence="7">
    <location>
        <begin position="25"/>
        <end position="331"/>
    </location>
</feature>
<feature type="signal peptide" evidence="7">
    <location>
        <begin position="1"/>
        <end position="24"/>
    </location>
</feature>
<evidence type="ECO:0000256" key="2">
    <source>
        <dbReference type="ARBA" id="ARBA00007524"/>
    </source>
</evidence>
<feature type="region of interest" description="Disordered" evidence="6">
    <location>
        <begin position="160"/>
        <end position="180"/>
    </location>
</feature>
<dbReference type="EMBL" id="HBGN01007994">
    <property type="protein sequence ID" value="CAD9318871.1"/>
    <property type="molecule type" value="Transcribed_RNA"/>
</dbReference>
<dbReference type="GO" id="GO:0016020">
    <property type="term" value="C:membrane"/>
    <property type="evidence" value="ECO:0007669"/>
    <property type="project" value="UniProtKB-SubCell"/>
</dbReference>
<keyword evidence="4" id="KW-1133">Transmembrane helix</keyword>
<comment type="subcellular location">
    <subcellularLocation>
        <location evidence="1">Membrane</location>
        <topology evidence="1">Multi-pass membrane protein</topology>
    </subcellularLocation>
</comment>
<evidence type="ECO:0000256" key="1">
    <source>
        <dbReference type="ARBA" id="ARBA00004141"/>
    </source>
</evidence>
<dbReference type="GO" id="GO:0033013">
    <property type="term" value="P:tetrapyrrole metabolic process"/>
    <property type="evidence" value="ECO:0007669"/>
    <property type="project" value="UniProtKB-ARBA"/>
</dbReference>
<keyword evidence="7" id="KW-0732">Signal</keyword>
<sequence length="331" mass="35185">MARVSIAVLAAVLLSCVLLSPSCAFQVNHHQASSSSSPKTKSFVSSRSSSALPLSINNNAVLSSRGGGSRTASSSSSLSSTTTNAENEGTPKQIDIKAVGLYAAAAAIQITMFTGSFKLLDVALASIPGIEASSIPFPAVAFFFYAFSLKSRIFNPLNNQRPNRGGAKNDDGTEASPGFRDRVMPSWTPPGVFFPIMWILIIGPIRAYTSALIFTANGNIFCDATILSLMFHLTCGDVWNTINNTERRYGASVPSIACVVASLAFAASQYYAVDPFAGKLLGATGLWLTTAGALITDTWRLNPGPDGKRDPLYPVLGESKTEFVWFTSKEE</sequence>
<name>A0A7S1YTV2_9STRA</name>
<organism evidence="8">
    <name type="scientific">Ditylum brightwellii</name>
    <dbReference type="NCBI Taxonomy" id="49249"/>
    <lineage>
        <taxon>Eukaryota</taxon>
        <taxon>Sar</taxon>
        <taxon>Stramenopiles</taxon>
        <taxon>Ochrophyta</taxon>
        <taxon>Bacillariophyta</taxon>
        <taxon>Mediophyceae</taxon>
        <taxon>Lithodesmiophycidae</taxon>
        <taxon>Lithodesmiales</taxon>
        <taxon>Lithodesmiaceae</taxon>
        <taxon>Ditylum</taxon>
    </lineage>
</organism>
<feature type="region of interest" description="Disordered" evidence="6">
    <location>
        <begin position="63"/>
        <end position="89"/>
    </location>
</feature>
<evidence type="ECO:0000256" key="3">
    <source>
        <dbReference type="ARBA" id="ARBA00022692"/>
    </source>
</evidence>
<evidence type="ECO:0000256" key="5">
    <source>
        <dbReference type="ARBA" id="ARBA00023136"/>
    </source>
</evidence>
<gene>
    <name evidence="8" type="ORF">DBRI1063_LOCUS5099</name>
</gene>
<dbReference type="InterPro" id="IPR038330">
    <property type="entry name" value="TspO/MBR-related_sf"/>
</dbReference>
<feature type="compositionally biased region" description="Low complexity" evidence="6">
    <location>
        <begin position="70"/>
        <end position="83"/>
    </location>
</feature>
<keyword evidence="3" id="KW-0812">Transmembrane</keyword>
<comment type="similarity">
    <text evidence="2">Belongs to the TspO/BZRP family.</text>
</comment>
<dbReference type="AlphaFoldDB" id="A0A7S1YTV2"/>
<dbReference type="Gene3D" id="1.20.1260.100">
    <property type="entry name" value="TspO/MBR protein"/>
    <property type="match status" value="1"/>
</dbReference>
<evidence type="ECO:0000313" key="8">
    <source>
        <dbReference type="EMBL" id="CAD9318871.1"/>
    </source>
</evidence>
<evidence type="ECO:0000256" key="4">
    <source>
        <dbReference type="ARBA" id="ARBA00022989"/>
    </source>
</evidence>
<dbReference type="Pfam" id="PF03073">
    <property type="entry name" value="TspO_MBR"/>
    <property type="match status" value="1"/>
</dbReference>
<protein>
    <submittedName>
        <fullName evidence="8">Uncharacterized protein</fullName>
    </submittedName>
</protein>
<evidence type="ECO:0000256" key="7">
    <source>
        <dbReference type="SAM" id="SignalP"/>
    </source>
</evidence>
<proteinExistence type="inferred from homology"/>
<dbReference type="PANTHER" id="PTHR10057:SF0">
    <property type="entry name" value="TRANSLOCATOR PROTEIN"/>
    <property type="match status" value="1"/>
</dbReference>
<dbReference type="PANTHER" id="PTHR10057">
    <property type="entry name" value="PERIPHERAL-TYPE BENZODIAZEPINE RECEPTOR"/>
    <property type="match status" value="1"/>
</dbReference>
<keyword evidence="5" id="KW-0472">Membrane</keyword>
<accession>A0A7S1YTV2</accession>
<dbReference type="PROSITE" id="PS51257">
    <property type="entry name" value="PROKAR_LIPOPROTEIN"/>
    <property type="match status" value="1"/>
</dbReference>
<dbReference type="InterPro" id="IPR004307">
    <property type="entry name" value="TspO_MBR"/>
</dbReference>